<reference evidence="2" key="1">
    <citation type="submission" date="2022-12" db="EMBL/GenBank/DDBJ databases">
        <authorList>
            <person name="Alioto T."/>
            <person name="Alioto T."/>
            <person name="Gomez Garrido J."/>
        </authorList>
    </citation>
    <scope>NUCLEOTIDE SEQUENCE</scope>
</reference>
<evidence type="ECO:0000313" key="2">
    <source>
        <dbReference type="EMBL" id="CAI5785480.1"/>
    </source>
</evidence>
<sequence>MPGRNIPFYPGLWLTNILYPFKYAWGREDWGVIVLFFSCSCCVFLSCISVLCTALGSTDEGWYTSLINDNNVFGAREEGEFFHHWTSLEHMSQGVAQQWGIWAHLDLAEVLHEVALVWIFGARAKR</sequence>
<protein>
    <submittedName>
        <fullName evidence="2">Uncharacterized protein</fullName>
    </submittedName>
</protein>
<organism evidence="2 3">
    <name type="scientific">Podarcis lilfordi</name>
    <name type="common">Lilford's wall lizard</name>
    <dbReference type="NCBI Taxonomy" id="74358"/>
    <lineage>
        <taxon>Eukaryota</taxon>
        <taxon>Metazoa</taxon>
        <taxon>Chordata</taxon>
        <taxon>Craniata</taxon>
        <taxon>Vertebrata</taxon>
        <taxon>Euteleostomi</taxon>
        <taxon>Lepidosauria</taxon>
        <taxon>Squamata</taxon>
        <taxon>Bifurcata</taxon>
        <taxon>Unidentata</taxon>
        <taxon>Episquamata</taxon>
        <taxon>Laterata</taxon>
        <taxon>Lacertibaenia</taxon>
        <taxon>Lacertidae</taxon>
        <taxon>Podarcis</taxon>
    </lineage>
</organism>
<keyword evidence="1" id="KW-0812">Transmembrane</keyword>
<keyword evidence="1" id="KW-0472">Membrane</keyword>
<dbReference type="Proteomes" id="UP001178461">
    <property type="component" value="Chromosome 10"/>
</dbReference>
<evidence type="ECO:0000256" key="1">
    <source>
        <dbReference type="SAM" id="Phobius"/>
    </source>
</evidence>
<proteinExistence type="predicted"/>
<name>A0AA35KW88_9SAUR</name>
<dbReference type="AlphaFoldDB" id="A0AA35KW88"/>
<gene>
    <name evidence="2" type="ORF">PODLI_1B024619</name>
</gene>
<feature type="transmembrane region" description="Helical" evidence="1">
    <location>
        <begin position="32"/>
        <end position="56"/>
    </location>
</feature>
<dbReference type="EMBL" id="OX395135">
    <property type="protein sequence ID" value="CAI5785480.1"/>
    <property type="molecule type" value="Genomic_DNA"/>
</dbReference>
<keyword evidence="1" id="KW-1133">Transmembrane helix</keyword>
<evidence type="ECO:0000313" key="3">
    <source>
        <dbReference type="Proteomes" id="UP001178461"/>
    </source>
</evidence>
<keyword evidence="3" id="KW-1185">Reference proteome</keyword>
<accession>A0AA35KW88</accession>